<dbReference type="PANTHER" id="PTHR47031:SF3">
    <property type="entry name" value="SAP DOMAIN-CONTAINING PROTEIN"/>
    <property type="match status" value="1"/>
</dbReference>
<feature type="compositionally biased region" description="Basic and acidic residues" evidence="1">
    <location>
        <begin position="606"/>
        <end position="634"/>
    </location>
</feature>
<feature type="compositionally biased region" description="Polar residues" evidence="1">
    <location>
        <begin position="66"/>
        <end position="78"/>
    </location>
</feature>
<evidence type="ECO:0000313" key="3">
    <source>
        <dbReference type="EMBL" id="KAL2267039.1"/>
    </source>
</evidence>
<dbReference type="InterPro" id="IPR003034">
    <property type="entry name" value="SAP_dom"/>
</dbReference>
<feature type="domain" description="SAP" evidence="2">
    <location>
        <begin position="6"/>
        <end position="40"/>
    </location>
</feature>
<dbReference type="CDD" id="cd12432">
    <property type="entry name" value="RRM_ACINU"/>
    <property type="match status" value="1"/>
</dbReference>
<feature type="compositionally biased region" description="Basic and acidic residues" evidence="1">
    <location>
        <begin position="456"/>
        <end position="489"/>
    </location>
</feature>
<accession>A0ABR4D9J8</accession>
<feature type="region of interest" description="Disordered" evidence="1">
    <location>
        <begin position="401"/>
        <end position="511"/>
    </location>
</feature>
<keyword evidence="4" id="KW-1185">Reference proteome</keyword>
<dbReference type="GeneID" id="98125436"/>
<name>A0ABR4D9J8_9PEZI</name>
<feature type="region of interest" description="Disordered" evidence="1">
    <location>
        <begin position="555"/>
        <end position="662"/>
    </location>
</feature>
<dbReference type="SUPFAM" id="SSF68906">
    <property type="entry name" value="SAP domain"/>
    <property type="match status" value="1"/>
</dbReference>
<feature type="compositionally biased region" description="Polar residues" evidence="1">
    <location>
        <begin position="182"/>
        <end position="197"/>
    </location>
</feature>
<feature type="compositionally biased region" description="Gly residues" evidence="1">
    <location>
        <begin position="575"/>
        <end position="589"/>
    </location>
</feature>
<dbReference type="Proteomes" id="UP001600064">
    <property type="component" value="Unassembled WGS sequence"/>
</dbReference>
<reference evidence="3 4" key="1">
    <citation type="journal article" date="2024" name="Commun. Biol.">
        <title>Comparative genomic analysis of thermophilic fungi reveals convergent evolutionary adaptations and gene losses.</title>
        <authorList>
            <person name="Steindorff A.S."/>
            <person name="Aguilar-Pontes M.V."/>
            <person name="Robinson A.J."/>
            <person name="Andreopoulos B."/>
            <person name="LaButti K."/>
            <person name="Kuo A."/>
            <person name="Mondo S."/>
            <person name="Riley R."/>
            <person name="Otillar R."/>
            <person name="Haridas S."/>
            <person name="Lipzen A."/>
            <person name="Grimwood J."/>
            <person name="Schmutz J."/>
            <person name="Clum A."/>
            <person name="Reid I.D."/>
            <person name="Moisan M.C."/>
            <person name="Butler G."/>
            <person name="Nguyen T.T.M."/>
            <person name="Dewar K."/>
            <person name="Conant G."/>
            <person name="Drula E."/>
            <person name="Henrissat B."/>
            <person name="Hansel C."/>
            <person name="Singer S."/>
            <person name="Hutchinson M.I."/>
            <person name="de Vries R.P."/>
            <person name="Natvig D.O."/>
            <person name="Powell A.J."/>
            <person name="Tsang A."/>
            <person name="Grigoriev I.V."/>
        </authorList>
    </citation>
    <scope>NUCLEOTIDE SEQUENCE [LARGE SCALE GENOMIC DNA]</scope>
    <source>
        <strain evidence="3 4">ATCC 22073</strain>
    </source>
</reference>
<dbReference type="InterPro" id="IPR036361">
    <property type="entry name" value="SAP_dom_sf"/>
</dbReference>
<gene>
    <name evidence="3" type="ORF">VTJ83DRAFT_4316</name>
</gene>
<evidence type="ECO:0000259" key="2">
    <source>
        <dbReference type="PROSITE" id="PS50800"/>
    </source>
</evidence>
<comment type="caution">
    <text evidence="3">The sequence shown here is derived from an EMBL/GenBank/DDBJ whole genome shotgun (WGS) entry which is preliminary data.</text>
</comment>
<organism evidence="3 4">
    <name type="scientific">Remersonia thermophila</name>
    <dbReference type="NCBI Taxonomy" id="72144"/>
    <lineage>
        <taxon>Eukaryota</taxon>
        <taxon>Fungi</taxon>
        <taxon>Dikarya</taxon>
        <taxon>Ascomycota</taxon>
        <taxon>Pezizomycotina</taxon>
        <taxon>Sordariomycetes</taxon>
        <taxon>Sordariomycetidae</taxon>
        <taxon>Sordariales</taxon>
        <taxon>Sordariales incertae sedis</taxon>
        <taxon>Remersonia</taxon>
    </lineage>
</organism>
<feature type="compositionally biased region" description="Basic and acidic residues" evidence="1">
    <location>
        <begin position="40"/>
        <end position="55"/>
    </location>
</feature>
<dbReference type="PROSITE" id="PS50800">
    <property type="entry name" value="SAP"/>
    <property type="match status" value="1"/>
</dbReference>
<dbReference type="InterPro" id="IPR034257">
    <property type="entry name" value="Acinus_RRM"/>
</dbReference>
<sequence>MAATDFSRLTVVELRQELKKRNLSQAGKKADLVDRLVAFENEHADQDQSLEPRDEAVEDQGDTDDQAPNQSADENNNAPAGALDEPKIDQEGNDALARSNEQVKTDDAAPADQLPTEPAEDHPMDDNAIPASEIVGDAAGRKRRSRSPPPENGLSRKRARADNPSNDSDHSESREPALSAANARQATSQLASDAQPSSHDEPMPQATAASHDEAEEDMASKARTQNGRADDDEHRTREPTSPSRERHVDRDEPMVDYDRDVSPAQHPATPALYIKNFMRPLRENQLRDYLVDLAALPGAAPDPACIVDFHLDQIRTHALVRFTSTSAASRVRSTLHGTVWPNERNRKELWVDFIPEDKVAEWIEQELAEGGRGSSARWEVFYEPDENGEIVARLVNVEAEPVRRNSTRQPAMPPPPAPTAPAARGAPSGVEGAPLGPRGRGTNHYRQPPPGPAADDFEREREREREREPDRSDRPDRPERVPRSRDRFRSNAGEPRTTRAHPPLHYRPVSEEVAQRRLANILAHVTKDRRRDLGRPDEINRYTFENGEDFVDRGKEAFVGIRPPHRERERRRLGVGRGPGGNNRGGGTPGRRSPSPPPPPPPRRGRGGDDEGYDRYRAREDDHRYRDEAPRSRLDGQPLPTFSGGGGGRRSGRRGGGRRDRF</sequence>
<dbReference type="EMBL" id="JAZGUE010000004">
    <property type="protein sequence ID" value="KAL2267039.1"/>
    <property type="molecule type" value="Genomic_DNA"/>
</dbReference>
<evidence type="ECO:0000313" key="4">
    <source>
        <dbReference type="Proteomes" id="UP001600064"/>
    </source>
</evidence>
<dbReference type="Gene3D" id="1.10.720.30">
    <property type="entry name" value="SAP domain"/>
    <property type="match status" value="1"/>
</dbReference>
<protein>
    <recommendedName>
        <fullName evidence="2">SAP domain-containing protein</fullName>
    </recommendedName>
</protein>
<feature type="compositionally biased region" description="Basic and acidic residues" evidence="1">
    <location>
        <begin position="228"/>
        <end position="261"/>
    </location>
</feature>
<dbReference type="SMART" id="SM00513">
    <property type="entry name" value="SAP"/>
    <property type="match status" value="1"/>
</dbReference>
<proteinExistence type="predicted"/>
<feature type="compositionally biased region" description="Acidic residues" evidence="1">
    <location>
        <begin position="56"/>
        <end position="65"/>
    </location>
</feature>
<dbReference type="RefSeq" id="XP_070865766.1">
    <property type="nucleotide sequence ID" value="XM_071010792.1"/>
</dbReference>
<feature type="region of interest" description="Disordered" evidence="1">
    <location>
        <begin position="40"/>
        <end position="265"/>
    </location>
</feature>
<evidence type="ECO:0000256" key="1">
    <source>
        <dbReference type="SAM" id="MobiDB-lite"/>
    </source>
</evidence>
<dbReference type="PANTHER" id="PTHR47031">
    <property type="entry name" value="SAP DNA-BINDING DOMAIN-CONTAINING PROTEIN"/>
    <property type="match status" value="1"/>
</dbReference>
<dbReference type="Pfam" id="PF02037">
    <property type="entry name" value="SAP"/>
    <property type="match status" value="1"/>
</dbReference>